<evidence type="ECO:0000259" key="4">
    <source>
        <dbReference type="Pfam" id="PF07987"/>
    </source>
</evidence>
<dbReference type="AlphaFoldDB" id="A0A168FNI1"/>
<dbReference type="STRING" id="1300344.I598_2669"/>
<feature type="region of interest" description="Disordered" evidence="1">
    <location>
        <begin position="164"/>
        <end position="183"/>
    </location>
</feature>
<dbReference type="PROSITE" id="PS51318">
    <property type="entry name" value="TAT"/>
    <property type="match status" value="1"/>
</dbReference>
<dbReference type="PATRIC" id="fig|1300344.3.peg.2683"/>
<dbReference type="InterPro" id="IPR006311">
    <property type="entry name" value="TAT_signal"/>
</dbReference>
<feature type="compositionally biased region" description="Gly residues" evidence="1">
    <location>
        <begin position="194"/>
        <end position="206"/>
    </location>
</feature>
<keyword evidence="2" id="KW-0472">Membrane</keyword>
<dbReference type="EMBL" id="CP014209">
    <property type="protein sequence ID" value="ANC32199.1"/>
    <property type="molecule type" value="Genomic_DNA"/>
</dbReference>
<feature type="transmembrane region" description="Helical" evidence="2">
    <location>
        <begin position="222"/>
        <end position="245"/>
    </location>
</feature>
<keyword evidence="6" id="KW-1185">Reference proteome</keyword>
<dbReference type="Gene3D" id="2.60.40.2230">
    <property type="entry name" value="Uncharacterised protein YcnI-like PF07987, DUF1775"/>
    <property type="match status" value="1"/>
</dbReference>
<sequence length="253" mass="24717">MKSTTVVRRATLTGIAATGLLALGAAPALAHVTITPSTTSPGATTVLRVEVPHGCDGSATTGISVRLPAGVTDANAASTDRWAAEVSSDAVTFTTDDPLPDGETAVVELNVNLPDEPGTTLVLPVVQTCEEGEAAWTEIAEDGQDPEELDHPAPVVVVAGTATTGGADAAGTTDDDASGEPDVAAEADEHAGHAGHGAGDGAGDGAAGDAEAAAATGDDGAIGPWVVVGAVGVLVVGGVVGRVVLQRRRTSAP</sequence>
<evidence type="ECO:0000313" key="5">
    <source>
        <dbReference type="EMBL" id="ANC32199.1"/>
    </source>
</evidence>
<dbReference type="RefSeq" id="WP_068203361.1">
    <property type="nucleotide sequence ID" value="NZ_CP014209.1"/>
</dbReference>
<keyword evidence="2" id="KW-1133">Transmembrane helix</keyword>
<name>A0A168FNI1_9MICO</name>
<keyword evidence="2" id="KW-0812">Transmembrane</keyword>
<dbReference type="Pfam" id="PF07987">
    <property type="entry name" value="DUF1775"/>
    <property type="match status" value="1"/>
</dbReference>
<protein>
    <recommendedName>
        <fullName evidence="4">YncI copper-binding domain-containing protein</fullName>
    </recommendedName>
</protein>
<dbReference type="InterPro" id="IPR012533">
    <property type="entry name" value="YcnI-copper_dom"/>
</dbReference>
<dbReference type="InterPro" id="IPR038507">
    <property type="entry name" value="YcnI-like_sf"/>
</dbReference>
<keyword evidence="3" id="KW-0732">Signal</keyword>
<organism evidence="5 6">
    <name type="scientific">Isoptericola dokdonensis DS-3</name>
    <dbReference type="NCBI Taxonomy" id="1300344"/>
    <lineage>
        <taxon>Bacteria</taxon>
        <taxon>Bacillati</taxon>
        <taxon>Actinomycetota</taxon>
        <taxon>Actinomycetes</taxon>
        <taxon>Micrococcales</taxon>
        <taxon>Promicromonosporaceae</taxon>
        <taxon>Isoptericola</taxon>
    </lineage>
</organism>
<feature type="domain" description="YncI copper-binding" evidence="4">
    <location>
        <begin position="90"/>
        <end position="157"/>
    </location>
</feature>
<feature type="signal peptide" evidence="3">
    <location>
        <begin position="1"/>
        <end position="30"/>
    </location>
</feature>
<evidence type="ECO:0000256" key="2">
    <source>
        <dbReference type="SAM" id="Phobius"/>
    </source>
</evidence>
<gene>
    <name evidence="5" type="ORF">I598_2669</name>
</gene>
<feature type="compositionally biased region" description="Acidic residues" evidence="1">
    <location>
        <begin position="173"/>
        <end position="183"/>
    </location>
</feature>
<proteinExistence type="predicted"/>
<accession>A0A168FNI1</accession>
<feature type="region of interest" description="Disordered" evidence="1">
    <location>
        <begin position="188"/>
        <end position="211"/>
    </location>
</feature>
<evidence type="ECO:0000313" key="6">
    <source>
        <dbReference type="Proteomes" id="UP000076794"/>
    </source>
</evidence>
<reference evidence="5 6" key="1">
    <citation type="submission" date="2016-01" db="EMBL/GenBank/DDBJ databases">
        <title>Complete genome sequence of a soil Actinobacterium, Isoptericola dokdonensis DS-3.</title>
        <authorList>
            <person name="Kwon S.-K."/>
            <person name="Kim J.F."/>
        </authorList>
    </citation>
    <scope>NUCLEOTIDE SEQUENCE [LARGE SCALE GENOMIC DNA]</scope>
    <source>
        <strain evidence="5 6">DS-3</strain>
    </source>
</reference>
<evidence type="ECO:0000256" key="1">
    <source>
        <dbReference type="SAM" id="MobiDB-lite"/>
    </source>
</evidence>
<dbReference type="KEGG" id="ido:I598_2669"/>
<feature type="chain" id="PRO_5007896961" description="YncI copper-binding domain-containing protein" evidence="3">
    <location>
        <begin position="31"/>
        <end position="253"/>
    </location>
</feature>
<evidence type="ECO:0000256" key="3">
    <source>
        <dbReference type="SAM" id="SignalP"/>
    </source>
</evidence>
<dbReference type="Proteomes" id="UP000076794">
    <property type="component" value="Chromosome"/>
</dbReference>